<evidence type="ECO:0000256" key="5">
    <source>
        <dbReference type="ARBA" id="ARBA00011245"/>
    </source>
</evidence>
<dbReference type="GO" id="GO:0008841">
    <property type="term" value="F:dihydrofolate synthase activity"/>
    <property type="evidence" value="ECO:0007669"/>
    <property type="project" value="UniProtKB-EC"/>
</dbReference>
<evidence type="ECO:0000256" key="14">
    <source>
        <dbReference type="ARBA" id="ARBA00022909"/>
    </source>
</evidence>
<dbReference type="SUPFAM" id="SSF53623">
    <property type="entry name" value="MurD-like peptide ligases, catalytic domain"/>
    <property type="match status" value="1"/>
</dbReference>
<feature type="domain" description="Mur ligase central" evidence="20">
    <location>
        <begin position="48"/>
        <end position="275"/>
    </location>
</feature>
<comment type="catalytic activity">
    <reaction evidence="16">
        <text>(6S)-5,6,7,8-tetrahydrofolyl-(gamma-L-Glu)(n) + L-glutamate + ATP = (6S)-5,6,7,8-tetrahydrofolyl-(gamma-L-Glu)(n+1) + ADP + phosphate + H(+)</text>
        <dbReference type="Rhea" id="RHEA:10580"/>
        <dbReference type="Rhea" id="RHEA-COMP:14738"/>
        <dbReference type="Rhea" id="RHEA-COMP:14740"/>
        <dbReference type="ChEBI" id="CHEBI:15378"/>
        <dbReference type="ChEBI" id="CHEBI:29985"/>
        <dbReference type="ChEBI" id="CHEBI:30616"/>
        <dbReference type="ChEBI" id="CHEBI:43474"/>
        <dbReference type="ChEBI" id="CHEBI:141005"/>
        <dbReference type="ChEBI" id="CHEBI:456216"/>
        <dbReference type="EC" id="6.3.2.17"/>
    </reaction>
</comment>
<dbReference type="InterPro" id="IPR013221">
    <property type="entry name" value="Mur_ligase_cen"/>
</dbReference>
<keyword evidence="13" id="KW-0460">Magnesium</keyword>
<comment type="pathway">
    <text evidence="3">Cofactor biosynthesis; tetrahydrofolylpolyglutamate biosynthesis.</text>
</comment>
<evidence type="ECO:0000259" key="19">
    <source>
        <dbReference type="Pfam" id="PF02875"/>
    </source>
</evidence>
<evidence type="ECO:0000256" key="16">
    <source>
        <dbReference type="ARBA" id="ARBA00047493"/>
    </source>
</evidence>
<dbReference type="EC" id="6.3.2.17" evidence="7"/>
<dbReference type="InterPro" id="IPR036565">
    <property type="entry name" value="Mur-like_cat_sf"/>
</dbReference>
<dbReference type="PIRSF" id="PIRSF001563">
    <property type="entry name" value="Folylpolyglu_synth"/>
    <property type="match status" value="1"/>
</dbReference>
<evidence type="ECO:0000313" key="21">
    <source>
        <dbReference type="EMBL" id="PSL06765.1"/>
    </source>
</evidence>
<comment type="subunit">
    <text evidence="5">Monomer.</text>
</comment>
<dbReference type="Pfam" id="PF02875">
    <property type="entry name" value="Mur_ligase_C"/>
    <property type="match status" value="1"/>
</dbReference>
<evidence type="ECO:0000256" key="13">
    <source>
        <dbReference type="ARBA" id="ARBA00022842"/>
    </source>
</evidence>
<dbReference type="GO" id="GO:0004326">
    <property type="term" value="F:tetrahydrofolylpolyglutamate synthase activity"/>
    <property type="evidence" value="ECO:0007669"/>
    <property type="project" value="UniProtKB-EC"/>
</dbReference>
<comment type="cofactor">
    <cofactor evidence="1">
        <name>Mg(2+)</name>
        <dbReference type="ChEBI" id="CHEBI:18420"/>
    </cofactor>
</comment>
<evidence type="ECO:0000256" key="6">
    <source>
        <dbReference type="ARBA" id="ARBA00013023"/>
    </source>
</evidence>
<dbReference type="AlphaFoldDB" id="A0A2P8EBB7"/>
<dbReference type="Gene3D" id="3.40.1190.10">
    <property type="entry name" value="Mur-like, catalytic domain"/>
    <property type="match status" value="1"/>
</dbReference>
<evidence type="ECO:0000256" key="17">
    <source>
        <dbReference type="ARBA" id="ARBA00049161"/>
    </source>
</evidence>
<dbReference type="PANTHER" id="PTHR11136:SF0">
    <property type="entry name" value="DIHYDROFOLATE SYNTHETASE-RELATED"/>
    <property type="match status" value="1"/>
</dbReference>
<dbReference type="EMBL" id="PYGE01000002">
    <property type="protein sequence ID" value="PSL06765.1"/>
    <property type="molecule type" value="Genomic_DNA"/>
</dbReference>
<dbReference type="Proteomes" id="UP000243528">
    <property type="component" value="Unassembled WGS sequence"/>
</dbReference>
<proteinExistence type="inferred from homology"/>
<dbReference type="InterPro" id="IPR036615">
    <property type="entry name" value="Mur_ligase_C_dom_sf"/>
</dbReference>
<keyword evidence="22" id="KW-1185">Reference proteome</keyword>
<keyword evidence="14" id="KW-0289">Folate biosynthesis</keyword>
<comment type="catalytic activity">
    <reaction evidence="17">
        <text>7,8-dihydropteroate + L-glutamate + ATP = 7,8-dihydrofolate + ADP + phosphate + H(+)</text>
        <dbReference type="Rhea" id="RHEA:23584"/>
        <dbReference type="ChEBI" id="CHEBI:15378"/>
        <dbReference type="ChEBI" id="CHEBI:17839"/>
        <dbReference type="ChEBI" id="CHEBI:29985"/>
        <dbReference type="ChEBI" id="CHEBI:30616"/>
        <dbReference type="ChEBI" id="CHEBI:43474"/>
        <dbReference type="ChEBI" id="CHEBI:57451"/>
        <dbReference type="ChEBI" id="CHEBI:456216"/>
        <dbReference type="EC" id="6.3.2.12"/>
    </reaction>
</comment>
<dbReference type="Gene3D" id="3.90.190.20">
    <property type="entry name" value="Mur ligase, C-terminal domain"/>
    <property type="match status" value="1"/>
</dbReference>
<evidence type="ECO:0000256" key="11">
    <source>
        <dbReference type="ARBA" id="ARBA00022741"/>
    </source>
</evidence>
<evidence type="ECO:0000259" key="20">
    <source>
        <dbReference type="Pfam" id="PF08245"/>
    </source>
</evidence>
<dbReference type="GO" id="GO:0046872">
    <property type="term" value="F:metal ion binding"/>
    <property type="evidence" value="ECO:0007669"/>
    <property type="project" value="UniProtKB-KW"/>
</dbReference>
<evidence type="ECO:0000256" key="1">
    <source>
        <dbReference type="ARBA" id="ARBA00001946"/>
    </source>
</evidence>
<evidence type="ECO:0000256" key="8">
    <source>
        <dbReference type="ARBA" id="ARBA00019357"/>
    </source>
</evidence>
<keyword evidence="11 18" id="KW-0547">Nucleotide-binding</keyword>
<dbReference type="PANTHER" id="PTHR11136">
    <property type="entry name" value="FOLYLPOLYGLUTAMATE SYNTHASE-RELATED"/>
    <property type="match status" value="1"/>
</dbReference>
<dbReference type="InterPro" id="IPR004101">
    <property type="entry name" value="Mur_ligase_C"/>
</dbReference>
<reference evidence="21 22" key="1">
    <citation type="submission" date="2018-03" db="EMBL/GenBank/DDBJ databases">
        <title>Genomic Encyclopedia of Archaeal and Bacterial Type Strains, Phase II (KMG-II): from individual species to whole genera.</title>
        <authorList>
            <person name="Goeker M."/>
        </authorList>
    </citation>
    <scope>NUCLEOTIDE SEQUENCE [LARGE SCALE GENOMIC DNA]</scope>
    <source>
        <strain evidence="21 22">DSM 45211</strain>
    </source>
</reference>
<comment type="caution">
    <text evidence="21">The sequence shown here is derived from an EMBL/GenBank/DDBJ whole genome shotgun (WGS) entry which is preliminary data.</text>
</comment>
<dbReference type="NCBIfam" id="TIGR01499">
    <property type="entry name" value="folC"/>
    <property type="match status" value="1"/>
</dbReference>
<evidence type="ECO:0000256" key="2">
    <source>
        <dbReference type="ARBA" id="ARBA00004799"/>
    </source>
</evidence>
<dbReference type="InterPro" id="IPR001645">
    <property type="entry name" value="Folylpolyglutamate_synth"/>
</dbReference>
<dbReference type="Pfam" id="PF08245">
    <property type="entry name" value="Mur_ligase_M"/>
    <property type="match status" value="1"/>
</dbReference>
<dbReference type="FunFam" id="3.40.1190.10:FF:000004">
    <property type="entry name" value="Dihydrofolate synthase/folylpolyglutamate synthase"/>
    <property type="match status" value="1"/>
</dbReference>
<organism evidence="21 22">
    <name type="scientific">Haloactinopolyspora alba</name>
    <dbReference type="NCBI Taxonomy" id="648780"/>
    <lineage>
        <taxon>Bacteria</taxon>
        <taxon>Bacillati</taxon>
        <taxon>Actinomycetota</taxon>
        <taxon>Actinomycetes</taxon>
        <taxon>Jiangellales</taxon>
        <taxon>Jiangellaceae</taxon>
        <taxon>Haloactinopolyspora</taxon>
    </lineage>
</organism>
<evidence type="ECO:0000256" key="18">
    <source>
        <dbReference type="PIRNR" id="PIRNR001563"/>
    </source>
</evidence>
<evidence type="ECO:0000256" key="12">
    <source>
        <dbReference type="ARBA" id="ARBA00022840"/>
    </source>
</evidence>
<sequence>MSSDALRRVEAELLARRPESQVEPSLERISELIDLLGEPQRAFPVVHVGGTNGKTSTARMVDELLRELNLRTGRYTSPHLQSVTERIVIDGEPIDEELFLSTYAELSPYLDMVDARHDVQLGYFEVLTAIAYAAFADAPVDVAVVEVGMGGSWDATNVADGKVAVVTPISVDHAEYLGDTVELISEEKAGIIKPGSYAVLAAQEAPAADVLLSRVAQAGVSVARQGVEFGVRHREMAVGGQVISVQGLAGLYDDIFLPLHGEHQAHNAAVALAAVEAFVGGGRELNLERVQSAFARVASPGRLEVLRRGPVVLADAAHNPASAEALAAALSEEFASTSLVAVVAVLGDKDAAGILAALEPVVASVVVTENSSPRCLAADDLEPIAVDVFGEERVHVATPLPEAVDAALALAEREGETGGHGVVVTGSVVTSGDVREAFHEAAT</sequence>
<gene>
    <name evidence="21" type="ORF">CLV30_102153</name>
</gene>
<feature type="domain" description="Mur ligase C-terminal" evidence="19">
    <location>
        <begin position="301"/>
        <end position="427"/>
    </location>
</feature>
<dbReference type="GO" id="GO:0005524">
    <property type="term" value="F:ATP binding"/>
    <property type="evidence" value="ECO:0007669"/>
    <property type="project" value="UniProtKB-KW"/>
</dbReference>
<comment type="pathway">
    <text evidence="2">Cofactor biosynthesis; tetrahydrofolate biosynthesis; 7,8-dihydrofolate from 2-amino-4-hydroxy-6-hydroxymethyl-7,8-dihydropteridine diphosphate and 4-aminobenzoate: step 2/2.</text>
</comment>
<evidence type="ECO:0000256" key="7">
    <source>
        <dbReference type="ARBA" id="ARBA00013025"/>
    </source>
</evidence>
<name>A0A2P8EBB7_9ACTN</name>
<evidence type="ECO:0000313" key="22">
    <source>
        <dbReference type="Proteomes" id="UP000243528"/>
    </source>
</evidence>
<comment type="similarity">
    <text evidence="4 18">Belongs to the folylpolyglutamate synthase family.</text>
</comment>
<accession>A0A2P8EBB7</accession>
<protein>
    <recommendedName>
        <fullName evidence="8">Dihydrofolate synthase/folylpolyglutamate synthase</fullName>
        <ecNumber evidence="6">6.3.2.12</ecNumber>
        <ecNumber evidence="7">6.3.2.17</ecNumber>
    </recommendedName>
    <alternativeName>
        <fullName evidence="15">Tetrahydrofolylpolyglutamate synthase</fullName>
    </alternativeName>
</protein>
<evidence type="ECO:0000256" key="4">
    <source>
        <dbReference type="ARBA" id="ARBA00008276"/>
    </source>
</evidence>
<evidence type="ECO:0000256" key="10">
    <source>
        <dbReference type="ARBA" id="ARBA00022723"/>
    </source>
</evidence>
<evidence type="ECO:0000256" key="15">
    <source>
        <dbReference type="ARBA" id="ARBA00030592"/>
    </source>
</evidence>
<dbReference type="GO" id="GO:0046656">
    <property type="term" value="P:folic acid biosynthetic process"/>
    <property type="evidence" value="ECO:0007669"/>
    <property type="project" value="UniProtKB-KW"/>
</dbReference>
<evidence type="ECO:0000256" key="9">
    <source>
        <dbReference type="ARBA" id="ARBA00022598"/>
    </source>
</evidence>
<dbReference type="EC" id="6.3.2.12" evidence="6"/>
<dbReference type="SUPFAM" id="SSF53244">
    <property type="entry name" value="MurD-like peptide ligases, peptide-binding domain"/>
    <property type="match status" value="1"/>
</dbReference>
<keyword evidence="10" id="KW-0479">Metal-binding</keyword>
<dbReference type="OrthoDB" id="9809356at2"/>
<keyword evidence="12 18" id="KW-0067">ATP-binding</keyword>
<dbReference type="RefSeq" id="WP_106535781.1">
    <property type="nucleotide sequence ID" value="NZ_ML142898.1"/>
</dbReference>
<dbReference type="GO" id="GO:0005737">
    <property type="term" value="C:cytoplasm"/>
    <property type="evidence" value="ECO:0007669"/>
    <property type="project" value="TreeGrafter"/>
</dbReference>
<keyword evidence="9 18" id="KW-0436">Ligase</keyword>
<evidence type="ECO:0000256" key="3">
    <source>
        <dbReference type="ARBA" id="ARBA00005150"/>
    </source>
</evidence>